<comment type="caution">
    <text evidence="9">The sequence shown here is derived from an EMBL/GenBank/DDBJ whole genome shotgun (WGS) entry which is preliminary data.</text>
</comment>
<keyword evidence="4 7" id="KW-0812">Transmembrane</keyword>
<organism evidence="9 12">
    <name type="scientific">Teichococcus wenyumeiae</name>
    <dbReference type="NCBI Taxonomy" id="2478470"/>
    <lineage>
        <taxon>Bacteria</taxon>
        <taxon>Pseudomonadati</taxon>
        <taxon>Pseudomonadota</taxon>
        <taxon>Alphaproteobacteria</taxon>
        <taxon>Acetobacterales</taxon>
        <taxon>Roseomonadaceae</taxon>
        <taxon>Roseomonas</taxon>
    </lineage>
</organism>
<comment type="similarity">
    <text evidence="7">Belongs to the binding-protein-dependent transport system permease family.</text>
</comment>
<keyword evidence="6 7" id="KW-0472">Membrane</keyword>
<dbReference type="GO" id="GO:0005886">
    <property type="term" value="C:plasma membrane"/>
    <property type="evidence" value="ECO:0007669"/>
    <property type="project" value="UniProtKB-SubCell"/>
</dbReference>
<dbReference type="InterPro" id="IPR000515">
    <property type="entry name" value="MetI-like"/>
</dbReference>
<dbReference type="Pfam" id="PF19300">
    <property type="entry name" value="BPD_transp_1_N"/>
    <property type="match status" value="1"/>
</dbReference>
<evidence type="ECO:0000256" key="4">
    <source>
        <dbReference type="ARBA" id="ARBA00022692"/>
    </source>
</evidence>
<keyword evidence="11" id="KW-1185">Reference proteome</keyword>
<dbReference type="InParanoid" id="A0A3A9JM32"/>
<feature type="domain" description="ABC transmembrane type-1" evidence="8">
    <location>
        <begin position="95"/>
        <end position="304"/>
    </location>
</feature>
<dbReference type="RefSeq" id="WP_120636299.1">
    <property type="nucleotide sequence ID" value="NZ_RAQU01000001.1"/>
</dbReference>
<evidence type="ECO:0000259" key="8">
    <source>
        <dbReference type="PROSITE" id="PS50928"/>
    </source>
</evidence>
<feature type="transmembrane region" description="Helical" evidence="7">
    <location>
        <begin position="99"/>
        <end position="122"/>
    </location>
</feature>
<evidence type="ECO:0000256" key="6">
    <source>
        <dbReference type="ARBA" id="ARBA00023136"/>
    </source>
</evidence>
<evidence type="ECO:0000313" key="10">
    <source>
        <dbReference type="EMBL" id="RMI19721.1"/>
    </source>
</evidence>
<name>A0A3A9JM32_9PROT</name>
<keyword evidence="2 7" id="KW-0813">Transport</keyword>
<dbReference type="EMBL" id="RAQU01000001">
    <property type="protein sequence ID" value="RKK06221.1"/>
    <property type="molecule type" value="Genomic_DNA"/>
</dbReference>
<sequence>MGAYAIRRILATVPVMAVVAVIVFLMLHLSPGDPAAILAGDQATSDDIAAIRGRLGLDRPLLQQFMLWLGQLLSGDLGTSIYLNRPVLGLIMERVEPTLALAVSTMVFAVLLAVPMGVLAAWRAGTWVDQTIMALSVVAFSVPVFLIGQGLVVGFALTFDLLPVQGFVSLGDDVVAFARHLVLPTISLGLVYTALLARITRATMLEVLNEDFIRTARAKGLAEPRVLILHALKNASVPIVTTIGLGIALLIGGVVVTESVFAIPGIGRLTIEAVLQRDYPVIQGVILVVAGVYVLVNLGIDLTYSALDPRIRY</sequence>
<accession>A0A3A9JM32</accession>
<proteinExistence type="inferred from homology"/>
<evidence type="ECO:0000256" key="7">
    <source>
        <dbReference type="RuleBase" id="RU363032"/>
    </source>
</evidence>
<dbReference type="EMBL" id="RFLX01000016">
    <property type="protein sequence ID" value="RMI19721.1"/>
    <property type="molecule type" value="Genomic_DNA"/>
</dbReference>
<dbReference type="PANTHER" id="PTHR43163:SF3">
    <property type="entry name" value="PEPTIDE ABC TRANSPORTER PERMEASE PROTEIN"/>
    <property type="match status" value="1"/>
</dbReference>
<dbReference type="Gene3D" id="1.10.3720.10">
    <property type="entry name" value="MetI-like"/>
    <property type="match status" value="1"/>
</dbReference>
<dbReference type="Proteomes" id="UP000278036">
    <property type="component" value="Unassembled WGS sequence"/>
</dbReference>
<protein>
    <submittedName>
        <fullName evidence="9 10">ABC transporter permease</fullName>
    </submittedName>
</protein>
<dbReference type="InterPro" id="IPR045621">
    <property type="entry name" value="BPD_transp_1_N"/>
</dbReference>
<dbReference type="Pfam" id="PF00528">
    <property type="entry name" value="BPD_transp_1"/>
    <property type="match status" value="1"/>
</dbReference>
<evidence type="ECO:0000313" key="12">
    <source>
        <dbReference type="Proteomes" id="UP000278036"/>
    </source>
</evidence>
<evidence type="ECO:0000313" key="9">
    <source>
        <dbReference type="EMBL" id="RKK06221.1"/>
    </source>
</evidence>
<dbReference type="InterPro" id="IPR035906">
    <property type="entry name" value="MetI-like_sf"/>
</dbReference>
<dbReference type="CDD" id="cd06261">
    <property type="entry name" value="TM_PBP2"/>
    <property type="match status" value="1"/>
</dbReference>
<keyword evidence="5 7" id="KW-1133">Transmembrane helix</keyword>
<evidence type="ECO:0000256" key="1">
    <source>
        <dbReference type="ARBA" id="ARBA00004651"/>
    </source>
</evidence>
<dbReference type="OrthoDB" id="9805855at2"/>
<dbReference type="PANTHER" id="PTHR43163">
    <property type="entry name" value="DIPEPTIDE TRANSPORT SYSTEM PERMEASE PROTEIN DPPB-RELATED"/>
    <property type="match status" value="1"/>
</dbReference>
<feature type="transmembrane region" description="Helical" evidence="7">
    <location>
        <begin position="9"/>
        <end position="29"/>
    </location>
</feature>
<feature type="transmembrane region" description="Helical" evidence="7">
    <location>
        <begin position="281"/>
        <end position="304"/>
    </location>
</feature>
<evidence type="ECO:0000313" key="11">
    <source>
        <dbReference type="Proteomes" id="UP000274097"/>
    </source>
</evidence>
<reference evidence="9 12" key="1">
    <citation type="submission" date="2018-09" db="EMBL/GenBank/DDBJ databases">
        <title>Roseomonas sp. nov., isolated from feces of Tibetan antelopes in the Qinghai-Tibet plateau, China.</title>
        <authorList>
            <person name="Tian Z."/>
        </authorList>
    </citation>
    <scope>NUCLEOTIDE SEQUENCE [LARGE SCALE GENOMIC DNA]</scope>
    <source>
        <strain evidence="10 11">Z23</strain>
        <strain evidence="9 12">Z24</strain>
    </source>
</reference>
<evidence type="ECO:0000256" key="3">
    <source>
        <dbReference type="ARBA" id="ARBA00022475"/>
    </source>
</evidence>
<dbReference type="SUPFAM" id="SSF161098">
    <property type="entry name" value="MetI-like"/>
    <property type="match status" value="1"/>
</dbReference>
<dbReference type="AlphaFoldDB" id="A0A3A9JM32"/>
<keyword evidence="3" id="KW-1003">Cell membrane</keyword>
<feature type="transmembrane region" description="Helical" evidence="7">
    <location>
        <begin position="235"/>
        <end position="261"/>
    </location>
</feature>
<feature type="transmembrane region" description="Helical" evidence="7">
    <location>
        <begin position="134"/>
        <end position="157"/>
    </location>
</feature>
<gene>
    <name evidence="9" type="ORF">D6Z83_00135</name>
    <name evidence="10" type="ORF">EBE87_18905</name>
</gene>
<comment type="subcellular location">
    <subcellularLocation>
        <location evidence="1 7">Cell membrane</location>
        <topology evidence="1 7">Multi-pass membrane protein</topology>
    </subcellularLocation>
</comment>
<feature type="transmembrane region" description="Helical" evidence="7">
    <location>
        <begin position="177"/>
        <end position="197"/>
    </location>
</feature>
<dbReference type="Proteomes" id="UP000274097">
    <property type="component" value="Unassembled WGS sequence"/>
</dbReference>
<evidence type="ECO:0000256" key="5">
    <source>
        <dbReference type="ARBA" id="ARBA00022989"/>
    </source>
</evidence>
<evidence type="ECO:0000256" key="2">
    <source>
        <dbReference type="ARBA" id="ARBA00022448"/>
    </source>
</evidence>
<dbReference type="PROSITE" id="PS50928">
    <property type="entry name" value="ABC_TM1"/>
    <property type="match status" value="1"/>
</dbReference>
<dbReference type="GO" id="GO:0055085">
    <property type="term" value="P:transmembrane transport"/>
    <property type="evidence" value="ECO:0007669"/>
    <property type="project" value="InterPro"/>
</dbReference>